<dbReference type="PROSITE" id="PS51331">
    <property type="entry name" value="THYX"/>
    <property type="match status" value="1"/>
</dbReference>
<dbReference type="GO" id="GO:0070402">
    <property type="term" value="F:NADPH binding"/>
    <property type="evidence" value="ECO:0007669"/>
    <property type="project" value="TreeGrafter"/>
</dbReference>
<dbReference type="GO" id="GO:0004799">
    <property type="term" value="F:thymidylate synthase activity"/>
    <property type="evidence" value="ECO:0007669"/>
    <property type="project" value="TreeGrafter"/>
</dbReference>
<protein>
    <recommendedName>
        <fullName evidence="1">FAD-dependent thymidylate synthase</fullName>
        <ecNumber evidence="1">2.1.1.148</ecNumber>
    </recommendedName>
</protein>
<dbReference type="GO" id="GO:0006231">
    <property type="term" value="P:dTMP biosynthetic process"/>
    <property type="evidence" value="ECO:0007669"/>
    <property type="project" value="UniProtKB-UniRule"/>
</dbReference>
<organism evidence="2 3">
    <name type="scientific">Sulfurihydrogenibium yellowstonense SS-5</name>
    <dbReference type="NCBI Taxonomy" id="432331"/>
    <lineage>
        <taxon>Bacteria</taxon>
        <taxon>Pseudomonadati</taxon>
        <taxon>Aquificota</taxon>
        <taxon>Aquificia</taxon>
        <taxon>Aquificales</taxon>
        <taxon>Hydrogenothermaceae</taxon>
        <taxon>Sulfurihydrogenibium</taxon>
    </lineage>
</organism>
<dbReference type="EC" id="2.1.1.148" evidence="1"/>
<gene>
    <name evidence="2" type="ORF">SULYE_0887</name>
</gene>
<dbReference type="NCBIfam" id="TIGR02170">
    <property type="entry name" value="thyX"/>
    <property type="match status" value="1"/>
</dbReference>
<dbReference type="GO" id="GO:0050660">
    <property type="term" value="F:flavin adenine dinucleotide binding"/>
    <property type="evidence" value="ECO:0007669"/>
    <property type="project" value="UniProtKB-UniRule"/>
</dbReference>
<evidence type="ECO:0000313" key="3">
    <source>
        <dbReference type="Proteomes" id="UP000005540"/>
    </source>
</evidence>
<dbReference type="InterPro" id="IPR003669">
    <property type="entry name" value="Thymidylate_synthase_ThyX"/>
</dbReference>
<dbReference type="InterPro" id="IPR036098">
    <property type="entry name" value="Thymidylate_synthase_ThyX_sf"/>
</dbReference>
<keyword evidence="3" id="KW-1185">Reference proteome</keyword>
<dbReference type="SUPFAM" id="SSF69796">
    <property type="entry name" value="Thymidylate synthase-complementing protein Thy1"/>
    <property type="match status" value="1"/>
</dbReference>
<proteinExistence type="predicted"/>
<dbReference type="GO" id="GO:0050797">
    <property type="term" value="F:thymidylate synthase (FAD) activity"/>
    <property type="evidence" value="ECO:0007669"/>
    <property type="project" value="UniProtKB-UniRule"/>
</dbReference>
<reference evidence="2 3" key="1">
    <citation type="submission" date="2009-04" db="EMBL/GenBank/DDBJ databases">
        <authorList>
            <person name="Reysenbach A.-L."/>
            <person name="Heidelberg J.F."/>
            <person name="Nelson W.C."/>
        </authorList>
    </citation>
    <scope>NUCLEOTIDE SEQUENCE [LARGE SCALE GENOMIC DNA]</scope>
    <source>
        <strain evidence="2 3">SS-5</strain>
    </source>
</reference>
<dbReference type="PANTHER" id="PTHR34934:SF1">
    <property type="entry name" value="FLAVIN-DEPENDENT THYMIDYLATE SYNTHASE"/>
    <property type="match status" value="1"/>
</dbReference>
<dbReference type="OrthoDB" id="9780625at2"/>
<dbReference type="CDD" id="cd20175">
    <property type="entry name" value="ThyX"/>
    <property type="match status" value="1"/>
</dbReference>
<evidence type="ECO:0000313" key="2">
    <source>
        <dbReference type="EMBL" id="EEP60611.1"/>
    </source>
</evidence>
<dbReference type="PANTHER" id="PTHR34934">
    <property type="entry name" value="FLAVIN-DEPENDENT THYMIDYLATE SYNTHASE"/>
    <property type="match status" value="1"/>
</dbReference>
<dbReference type="GO" id="GO:0032259">
    <property type="term" value="P:methylation"/>
    <property type="evidence" value="ECO:0007669"/>
    <property type="project" value="UniProtKB-KW"/>
</dbReference>
<sequence>MLLNFFTIEDFKDSFPYTALGARVCYNSGDLNSLLNDPRVAEKQKRAEFLSKLGNYKHFSVFAHSFVYKKVGEENALRIGATYFKTHYNPKYPDVIGVSLRHYLEELLKVNESGYFKAFEKLAEYDTPVDPIETRTENNLTVSLIGLKKEYDGYAVFFIDGVSRAMTHQLVRHTALNFSQRSQRYVREDENYTVLPPSILESQEEIEVDVSGMNQTIAKIYEVLKNLKEEIPEPKFLESKSKIRAYELAKLHDELSQYIYDLLVYGYKIKREDARFFLPTGRRTTIVVSGTLSWIKDFIEKRNTPHAQWEIRNVAKLMKEILDSQGV</sequence>
<accession>C4FJY7</accession>
<evidence type="ECO:0000256" key="1">
    <source>
        <dbReference type="NCBIfam" id="TIGR02170"/>
    </source>
</evidence>
<dbReference type="AlphaFoldDB" id="C4FJY7"/>
<dbReference type="Pfam" id="PF02511">
    <property type="entry name" value="Thy1"/>
    <property type="match status" value="1"/>
</dbReference>
<dbReference type="Gene3D" id="3.30.1360.170">
    <property type="match status" value="1"/>
</dbReference>
<keyword evidence="2" id="KW-0489">Methyltransferase</keyword>
<comment type="caution">
    <text evidence="2">The sequence shown here is derived from an EMBL/GenBank/DDBJ whole genome shotgun (WGS) entry which is preliminary data.</text>
</comment>
<dbReference type="Proteomes" id="UP000005540">
    <property type="component" value="Unassembled WGS sequence"/>
</dbReference>
<name>C4FJY7_9AQUI</name>
<keyword evidence="2" id="KW-0808">Transferase</keyword>
<dbReference type="EMBL" id="ABZS01000073">
    <property type="protein sequence ID" value="EEP60611.1"/>
    <property type="molecule type" value="Genomic_DNA"/>
</dbReference>
<dbReference type="RefSeq" id="WP_007546797.1">
    <property type="nucleotide sequence ID" value="NZ_ABZS01000073.1"/>
</dbReference>